<evidence type="ECO:0000256" key="1">
    <source>
        <dbReference type="SAM" id="MobiDB-lite"/>
    </source>
</evidence>
<accession>A0AAW0DU98</accession>
<feature type="region of interest" description="Disordered" evidence="1">
    <location>
        <begin position="54"/>
        <end position="90"/>
    </location>
</feature>
<reference evidence="2 3" key="1">
    <citation type="journal article" date="2024" name="J Genomics">
        <title>Draft genome sequencing and assembly of Favolaschia claudopus CIRM-BRFM 2984 isolated from oak limbs.</title>
        <authorList>
            <person name="Navarro D."/>
            <person name="Drula E."/>
            <person name="Chaduli D."/>
            <person name="Cazenave R."/>
            <person name="Ahrendt S."/>
            <person name="Wang J."/>
            <person name="Lipzen A."/>
            <person name="Daum C."/>
            <person name="Barry K."/>
            <person name="Grigoriev I.V."/>
            <person name="Favel A."/>
            <person name="Rosso M.N."/>
            <person name="Martin F."/>
        </authorList>
    </citation>
    <scope>NUCLEOTIDE SEQUENCE [LARGE SCALE GENOMIC DNA]</scope>
    <source>
        <strain evidence="2 3">CIRM-BRFM 2984</strain>
    </source>
</reference>
<evidence type="ECO:0000313" key="2">
    <source>
        <dbReference type="EMBL" id="KAK7055238.1"/>
    </source>
</evidence>
<sequence>MSQAQHRQDWLNQIATMQGQLGELIGTDSSPGGLAFATQAAQMTSSIHTVLHTRVPRQPPPTQPAQQPPQKKSKKSQEEGTTQSDSRLLRREKAINTRVGAALASVTLPGISLETYLDYYMNGITTDRNAEREDLALRNVIRGYDCESKESKTEWTTAVEALVEPEEATSEILEKWKANSAQDDVHLWLSKTHTLLESHAIASRQTQLITHVIQAIGAIEFAQVWNKQPKGTKTKAYRHMFAELPAEREHFTGLDEKGISALVKGERKQAFHTFTGQMGLVNAARNKLAEAYQEFGPQIFLDPFWSPAELHANKRTEDWPRVFADVVKNPPHDPDAPDIPVYNHRYKSNTRAVVAVLHAVDEELCLYVTDFLQRSPSNPYIWKTAQRK</sequence>
<evidence type="ECO:0000313" key="3">
    <source>
        <dbReference type="Proteomes" id="UP001362999"/>
    </source>
</evidence>
<dbReference type="EMBL" id="JAWWNJ010000005">
    <property type="protein sequence ID" value="KAK7055238.1"/>
    <property type="molecule type" value="Genomic_DNA"/>
</dbReference>
<comment type="caution">
    <text evidence="2">The sequence shown here is derived from an EMBL/GenBank/DDBJ whole genome shotgun (WGS) entry which is preliminary data.</text>
</comment>
<dbReference type="AlphaFoldDB" id="A0AAW0DU98"/>
<organism evidence="2 3">
    <name type="scientific">Favolaschia claudopus</name>
    <dbReference type="NCBI Taxonomy" id="2862362"/>
    <lineage>
        <taxon>Eukaryota</taxon>
        <taxon>Fungi</taxon>
        <taxon>Dikarya</taxon>
        <taxon>Basidiomycota</taxon>
        <taxon>Agaricomycotina</taxon>
        <taxon>Agaricomycetes</taxon>
        <taxon>Agaricomycetidae</taxon>
        <taxon>Agaricales</taxon>
        <taxon>Marasmiineae</taxon>
        <taxon>Mycenaceae</taxon>
        <taxon>Favolaschia</taxon>
    </lineage>
</organism>
<feature type="compositionally biased region" description="Pro residues" evidence="1">
    <location>
        <begin position="57"/>
        <end position="67"/>
    </location>
</feature>
<dbReference type="Proteomes" id="UP001362999">
    <property type="component" value="Unassembled WGS sequence"/>
</dbReference>
<name>A0AAW0DU98_9AGAR</name>
<proteinExistence type="predicted"/>
<keyword evidence="3" id="KW-1185">Reference proteome</keyword>
<gene>
    <name evidence="2" type="ORF">R3P38DRAFT_3563752</name>
</gene>
<protein>
    <submittedName>
        <fullName evidence="2">Uncharacterized protein</fullName>
    </submittedName>
</protein>